<keyword evidence="4" id="KW-1185">Reference proteome</keyword>
<proteinExistence type="predicted"/>
<feature type="compositionally biased region" description="Pro residues" evidence="1">
    <location>
        <begin position="1"/>
        <end position="11"/>
    </location>
</feature>
<dbReference type="Proteomes" id="UP001612812">
    <property type="component" value="Unassembled WGS sequence"/>
</dbReference>
<accession>A0ABW7ZRA2</accession>
<evidence type="ECO:0000313" key="3">
    <source>
        <dbReference type="EMBL" id="MFI7265360.1"/>
    </source>
</evidence>
<sequence length="228" mass="23201">MSEPSQPMPPDPPDDQAAMPPQSAPTPPGTPAPPFAAQPQNPTVADSPGATMPAKRSHARAWIVGGIALVIALCCGGAGIAALSNGDAEPAADAASSTTPSVTPAGPTSAAPTTSAPTTAPASTAPALPLYDTPTKNDFRLKVKILRKQCFGSAGCNVTYRIDVTYTGSGLDPSKTYEVTYQVKGAEDPIINTFEVTGDSASVQEEEMASTKRSGDKLTAAVTDVAEF</sequence>
<name>A0ABW7ZRA2_9ACTN</name>
<feature type="compositionally biased region" description="Low complexity" evidence="1">
    <location>
        <begin position="90"/>
        <end position="129"/>
    </location>
</feature>
<feature type="region of interest" description="Disordered" evidence="1">
    <location>
        <begin position="90"/>
        <end position="131"/>
    </location>
</feature>
<organism evidence="3 4">
    <name type="scientific">Micromonospora maritima</name>
    <dbReference type="NCBI Taxonomy" id="986711"/>
    <lineage>
        <taxon>Bacteria</taxon>
        <taxon>Bacillati</taxon>
        <taxon>Actinomycetota</taxon>
        <taxon>Actinomycetes</taxon>
        <taxon>Micromonosporales</taxon>
        <taxon>Micromonosporaceae</taxon>
        <taxon>Micromonospora</taxon>
    </lineage>
</organism>
<reference evidence="3 4" key="1">
    <citation type="submission" date="2024-10" db="EMBL/GenBank/DDBJ databases">
        <title>The Natural Products Discovery Center: Release of the First 8490 Sequenced Strains for Exploring Actinobacteria Biosynthetic Diversity.</title>
        <authorList>
            <person name="Kalkreuter E."/>
            <person name="Kautsar S.A."/>
            <person name="Yang D."/>
            <person name="Bader C.D."/>
            <person name="Teijaro C.N."/>
            <person name="Fluegel L."/>
            <person name="Davis C.M."/>
            <person name="Simpson J.R."/>
            <person name="Lauterbach L."/>
            <person name="Steele A.D."/>
            <person name="Gui C."/>
            <person name="Meng S."/>
            <person name="Li G."/>
            <person name="Viehrig K."/>
            <person name="Ye F."/>
            <person name="Su P."/>
            <person name="Kiefer A.F."/>
            <person name="Nichols A."/>
            <person name="Cepeda A.J."/>
            <person name="Yan W."/>
            <person name="Fan B."/>
            <person name="Jiang Y."/>
            <person name="Adhikari A."/>
            <person name="Zheng C.-J."/>
            <person name="Schuster L."/>
            <person name="Cowan T.M."/>
            <person name="Smanski M.J."/>
            <person name="Chevrette M.G."/>
            <person name="De Carvalho L.P.S."/>
            <person name="Shen B."/>
        </authorList>
    </citation>
    <scope>NUCLEOTIDE SEQUENCE [LARGE SCALE GENOMIC DNA]</scope>
    <source>
        <strain evidence="3 4">NPDC049845</strain>
    </source>
</reference>
<evidence type="ECO:0000313" key="4">
    <source>
        <dbReference type="Proteomes" id="UP001612812"/>
    </source>
</evidence>
<keyword evidence="2" id="KW-0812">Transmembrane</keyword>
<dbReference type="RefSeq" id="WP_396770846.1">
    <property type="nucleotide sequence ID" value="NZ_JBITLA010000012.1"/>
</dbReference>
<feature type="transmembrane region" description="Helical" evidence="2">
    <location>
        <begin position="61"/>
        <end position="83"/>
    </location>
</feature>
<keyword evidence="2" id="KW-0472">Membrane</keyword>
<feature type="compositionally biased region" description="Pro residues" evidence="1">
    <location>
        <begin position="22"/>
        <end position="36"/>
    </location>
</feature>
<evidence type="ECO:0000256" key="2">
    <source>
        <dbReference type="SAM" id="Phobius"/>
    </source>
</evidence>
<keyword evidence="2" id="KW-1133">Transmembrane helix</keyword>
<comment type="caution">
    <text evidence="3">The sequence shown here is derived from an EMBL/GenBank/DDBJ whole genome shotgun (WGS) entry which is preliminary data.</text>
</comment>
<dbReference type="EMBL" id="JBITLE010000011">
    <property type="protein sequence ID" value="MFI7265360.1"/>
    <property type="molecule type" value="Genomic_DNA"/>
</dbReference>
<evidence type="ECO:0000256" key="1">
    <source>
        <dbReference type="SAM" id="MobiDB-lite"/>
    </source>
</evidence>
<protein>
    <submittedName>
        <fullName evidence="3">Uncharacterized protein</fullName>
    </submittedName>
</protein>
<gene>
    <name evidence="3" type="ORF">ACIBP4_24055</name>
</gene>
<feature type="region of interest" description="Disordered" evidence="1">
    <location>
        <begin position="1"/>
        <end position="52"/>
    </location>
</feature>